<proteinExistence type="predicted"/>
<name>A0ACB9WVF1_CHAAC</name>
<reference evidence="1" key="1">
    <citation type="submission" date="2022-05" db="EMBL/GenBank/DDBJ databases">
        <title>Chromosome-level genome of Chaenocephalus aceratus.</title>
        <authorList>
            <person name="Park H."/>
        </authorList>
    </citation>
    <scope>NUCLEOTIDE SEQUENCE</scope>
    <source>
        <strain evidence="1">KU_202001</strain>
    </source>
</reference>
<dbReference type="EMBL" id="CM043795">
    <property type="protein sequence ID" value="KAI4817968.1"/>
    <property type="molecule type" value="Genomic_DNA"/>
</dbReference>
<comment type="caution">
    <text evidence="1">The sequence shown here is derived from an EMBL/GenBank/DDBJ whole genome shotgun (WGS) entry which is preliminary data.</text>
</comment>
<evidence type="ECO:0000313" key="1">
    <source>
        <dbReference type="EMBL" id="KAI4817968.1"/>
    </source>
</evidence>
<gene>
    <name evidence="1" type="ORF">KUCAC02_011337</name>
</gene>
<keyword evidence="2" id="KW-1185">Reference proteome</keyword>
<dbReference type="Proteomes" id="UP001057452">
    <property type="component" value="Chromosome 11"/>
</dbReference>
<evidence type="ECO:0000313" key="2">
    <source>
        <dbReference type="Proteomes" id="UP001057452"/>
    </source>
</evidence>
<organism evidence="1 2">
    <name type="scientific">Chaenocephalus aceratus</name>
    <name type="common">Blackfin icefish</name>
    <name type="synonym">Chaenichthys aceratus</name>
    <dbReference type="NCBI Taxonomy" id="36190"/>
    <lineage>
        <taxon>Eukaryota</taxon>
        <taxon>Metazoa</taxon>
        <taxon>Chordata</taxon>
        <taxon>Craniata</taxon>
        <taxon>Vertebrata</taxon>
        <taxon>Euteleostomi</taxon>
        <taxon>Actinopterygii</taxon>
        <taxon>Neopterygii</taxon>
        <taxon>Teleostei</taxon>
        <taxon>Neoteleostei</taxon>
        <taxon>Acanthomorphata</taxon>
        <taxon>Eupercaria</taxon>
        <taxon>Perciformes</taxon>
        <taxon>Notothenioidei</taxon>
        <taxon>Channichthyidae</taxon>
        <taxon>Chaenocephalus</taxon>
    </lineage>
</organism>
<accession>A0ACB9WVF1</accession>
<protein>
    <submittedName>
        <fullName evidence="1">Uncharacterized protein</fullName>
    </submittedName>
</protein>
<sequence>MSACYSDLYSFPPCGGHFCLIWVCCSLTAITQSSFSVCVFISNPPRGSCNCSVLMRTAPAQSNHLIPQLQNTRGGAEGGDGKNKKVPGAARQVKHSGQPAPAEPIED</sequence>